<dbReference type="EMBL" id="CAJVQC010001720">
    <property type="protein sequence ID" value="CAG8499339.1"/>
    <property type="molecule type" value="Genomic_DNA"/>
</dbReference>
<sequence>DSYPKGLEISEIAKLDKKKADCLIIIGISLKIPGVKVLIKDFARGFMTIMVT</sequence>
<gene>
    <name evidence="1" type="ORF">RPERSI_LOCUS1746</name>
</gene>
<accession>A0ACA9KXL9</accession>
<organism evidence="1 2">
    <name type="scientific">Racocetra persica</name>
    <dbReference type="NCBI Taxonomy" id="160502"/>
    <lineage>
        <taxon>Eukaryota</taxon>
        <taxon>Fungi</taxon>
        <taxon>Fungi incertae sedis</taxon>
        <taxon>Mucoromycota</taxon>
        <taxon>Glomeromycotina</taxon>
        <taxon>Glomeromycetes</taxon>
        <taxon>Diversisporales</taxon>
        <taxon>Gigasporaceae</taxon>
        <taxon>Racocetra</taxon>
    </lineage>
</organism>
<proteinExistence type="predicted"/>
<reference evidence="1" key="1">
    <citation type="submission" date="2021-06" db="EMBL/GenBank/DDBJ databases">
        <authorList>
            <person name="Kallberg Y."/>
            <person name="Tangrot J."/>
            <person name="Rosling A."/>
        </authorList>
    </citation>
    <scope>NUCLEOTIDE SEQUENCE</scope>
    <source>
        <strain evidence="1">MA461A</strain>
    </source>
</reference>
<evidence type="ECO:0000313" key="1">
    <source>
        <dbReference type="EMBL" id="CAG8499339.1"/>
    </source>
</evidence>
<protein>
    <submittedName>
        <fullName evidence="1">35887_t:CDS:1</fullName>
    </submittedName>
</protein>
<comment type="caution">
    <text evidence="1">The sequence shown here is derived from an EMBL/GenBank/DDBJ whole genome shotgun (WGS) entry which is preliminary data.</text>
</comment>
<evidence type="ECO:0000313" key="2">
    <source>
        <dbReference type="Proteomes" id="UP000789920"/>
    </source>
</evidence>
<dbReference type="Proteomes" id="UP000789920">
    <property type="component" value="Unassembled WGS sequence"/>
</dbReference>
<keyword evidence="2" id="KW-1185">Reference proteome</keyword>
<name>A0ACA9KXL9_9GLOM</name>
<feature type="non-terminal residue" evidence="1">
    <location>
        <position position="1"/>
    </location>
</feature>